<proteinExistence type="predicted"/>
<gene>
    <name evidence="1" type="ORF">DPMN_080193</name>
</gene>
<keyword evidence="2" id="KW-1185">Reference proteome</keyword>
<evidence type="ECO:0000313" key="1">
    <source>
        <dbReference type="EMBL" id="KAH3705128.1"/>
    </source>
</evidence>
<dbReference type="Proteomes" id="UP000828390">
    <property type="component" value="Unassembled WGS sequence"/>
</dbReference>
<protein>
    <submittedName>
        <fullName evidence="1">Uncharacterized protein</fullName>
    </submittedName>
</protein>
<reference evidence="1" key="2">
    <citation type="submission" date="2020-11" db="EMBL/GenBank/DDBJ databases">
        <authorList>
            <person name="McCartney M.A."/>
            <person name="Auch B."/>
            <person name="Kono T."/>
            <person name="Mallez S."/>
            <person name="Becker A."/>
            <person name="Gohl D.M."/>
            <person name="Silverstein K.A.T."/>
            <person name="Koren S."/>
            <person name="Bechman K.B."/>
            <person name="Herman A."/>
            <person name="Abrahante J.E."/>
            <person name="Garbe J."/>
        </authorList>
    </citation>
    <scope>NUCLEOTIDE SEQUENCE</scope>
    <source>
        <strain evidence="1">Duluth1</strain>
        <tissue evidence="1">Whole animal</tissue>
    </source>
</reference>
<sequence>MGCYFDLGLKEETDSLTLQLLRESSTLLAKIELVSVTDFYEQKLSALKLCNEDFHWSTSRGRIFRWRLERVAFTTRNIETQAVKPALLFSKRDRVFQETREHGVVLREPKP</sequence>
<name>A0A9D3YTF5_DREPO</name>
<dbReference type="EMBL" id="JAIWYP010000015">
    <property type="protein sequence ID" value="KAH3705128.1"/>
    <property type="molecule type" value="Genomic_DNA"/>
</dbReference>
<comment type="caution">
    <text evidence="1">The sequence shown here is derived from an EMBL/GenBank/DDBJ whole genome shotgun (WGS) entry which is preliminary data.</text>
</comment>
<dbReference type="AlphaFoldDB" id="A0A9D3YTF5"/>
<reference evidence="1" key="1">
    <citation type="journal article" date="2019" name="bioRxiv">
        <title>The Genome of the Zebra Mussel, Dreissena polymorpha: A Resource for Invasive Species Research.</title>
        <authorList>
            <person name="McCartney M.A."/>
            <person name="Auch B."/>
            <person name="Kono T."/>
            <person name="Mallez S."/>
            <person name="Zhang Y."/>
            <person name="Obille A."/>
            <person name="Becker A."/>
            <person name="Abrahante J.E."/>
            <person name="Garbe J."/>
            <person name="Badalamenti J.P."/>
            <person name="Herman A."/>
            <person name="Mangelson H."/>
            <person name="Liachko I."/>
            <person name="Sullivan S."/>
            <person name="Sone E.D."/>
            <person name="Koren S."/>
            <person name="Silverstein K.A.T."/>
            <person name="Beckman K.B."/>
            <person name="Gohl D.M."/>
        </authorList>
    </citation>
    <scope>NUCLEOTIDE SEQUENCE</scope>
    <source>
        <strain evidence="1">Duluth1</strain>
        <tissue evidence="1">Whole animal</tissue>
    </source>
</reference>
<organism evidence="1 2">
    <name type="scientific">Dreissena polymorpha</name>
    <name type="common">Zebra mussel</name>
    <name type="synonym">Mytilus polymorpha</name>
    <dbReference type="NCBI Taxonomy" id="45954"/>
    <lineage>
        <taxon>Eukaryota</taxon>
        <taxon>Metazoa</taxon>
        <taxon>Spiralia</taxon>
        <taxon>Lophotrochozoa</taxon>
        <taxon>Mollusca</taxon>
        <taxon>Bivalvia</taxon>
        <taxon>Autobranchia</taxon>
        <taxon>Heteroconchia</taxon>
        <taxon>Euheterodonta</taxon>
        <taxon>Imparidentia</taxon>
        <taxon>Neoheterodontei</taxon>
        <taxon>Myida</taxon>
        <taxon>Dreissenoidea</taxon>
        <taxon>Dreissenidae</taxon>
        <taxon>Dreissena</taxon>
    </lineage>
</organism>
<accession>A0A9D3YTF5</accession>
<evidence type="ECO:0000313" key="2">
    <source>
        <dbReference type="Proteomes" id="UP000828390"/>
    </source>
</evidence>